<keyword evidence="2" id="KW-0732">Signal</keyword>
<accession>A0A7S4QGW6</accession>
<reference evidence="3" key="1">
    <citation type="submission" date="2021-01" db="EMBL/GenBank/DDBJ databases">
        <authorList>
            <person name="Corre E."/>
            <person name="Pelletier E."/>
            <person name="Niang G."/>
            <person name="Scheremetjew M."/>
            <person name="Finn R."/>
            <person name="Kale V."/>
            <person name="Holt S."/>
            <person name="Cochrane G."/>
            <person name="Meng A."/>
            <person name="Brown T."/>
            <person name="Cohen L."/>
        </authorList>
    </citation>
    <scope>NUCLEOTIDE SEQUENCE</scope>
    <source>
        <strain evidence="3">CCMP3105</strain>
    </source>
</reference>
<name>A0A7S4QGW6_9DINO</name>
<feature type="signal peptide" evidence="2">
    <location>
        <begin position="1"/>
        <end position="21"/>
    </location>
</feature>
<evidence type="ECO:0000313" key="3">
    <source>
        <dbReference type="EMBL" id="CAE4583293.1"/>
    </source>
</evidence>
<proteinExistence type="predicted"/>
<feature type="compositionally biased region" description="Acidic residues" evidence="1">
    <location>
        <begin position="255"/>
        <end position="284"/>
    </location>
</feature>
<feature type="compositionally biased region" description="Basic and acidic residues" evidence="1">
    <location>
        <begin position="222"/>
        <end position="239"/>
    </location>
</feature>
<gene>
    <name evidence="3" type="ORF">AMON00008_LOCUS20266</name>
</gene>
<dbReference type="EMBL" id="HBNR01029730">
    <property type="protein sequence ID" value="CAE4583293.1"/>
    <property type="molecule type" value="Transcribed_RNA"/>
</dbReference>
<feature type="region of interest" description="Disordered" evidence="1">
    <location>
        <begin position="220"/>
        <end position="289"/>
    </location>
</feature>
<feature type="chain" id="PRO_5030700260" evidence="2">
    <location>
        <begin position="22"/>
        <end position="347"/>
    </location>
</feature>
<evidence type="ECO:0000256" key="1">
    <source>
        <dbReference type="SAM" id="MobiDB-lite"/>
    </source>
</evidence>
<evidence type="ECO:0000256" key="2">
    <source>
        <dbReference type="SAM" id="SignalP"/>
    </source>
</evidence>
<dbReference type="AlphaFoldDB" id="A0A7S4QGW6"/>
<organism evidence="3">
    <name type="scientific">Alexandrium monilatum</name>
    <dbReference type="NCBI Taxonomy" id="311494"/>
    <lineage>
        <taxon>Eukaryota</taxon>
        <taxon>Sar</taxon>
        <taxon>Alveolata</taxon>
        <taxon>Dinophyceae</taxon>
        <taxon>Gonyaulacales</taxon>
        <taxon>Pyrocystaceae</taxon>
        <taxon>Alexandrium</taxon>
    </lineage>
</organism>
<sequence>MVTYMPLIFLWVAALSCRAGAEEVPPAQVDAALAVDDHCTAGARKDDVACALSAVQLLGAAAKETTKSHHRRRRHHVAQYGRRDISHAVVKDFREALTEDVQKAKNMTKVLDALEKRVNECYRMLAPKGPRVFKPYSNRRRGHKSLLEKNVAMYSTRRRRGLAPRAGTVQTWMDNLQKILDTEWRRQTRCSRLHQWMRMKLKDPDTAPFQEQMQIKSVGGDLDIKNGEEAENEDIKVKSVGEGSPQTESKHSADDLEEELADSLSGDVEEEEEDGEKGAEDDVDTTSSGGGMVTAAGENLMEAHMTGQLDEMEKELGELGIMIGITEKGAAATCDLVTKALSKNTTA</sequence>
<protein>
    <submittedName>
        <fullName evidence="3">Uncharacterized protein</fullName>
    </submittedName>
</protein>